<dbReference type="RefSeq" id="WP_109760104.1">
    <property type="nucleotide sequence ID" value="NZ_CP034588.1"/>
</dbReference>
<dbReference type="Proteomes" id="UP000245390">
    <property type="component" value="Unassembled WGS sequence"/>
</dbReference>
<feature type="transmembrane region" description="Helical" evidence="1">
    <location>
        <begin position="12"/>
        <end position="34"/>
    </location>
</feature>
<keyword evidence="3" id="KW-1185">Reference proteome</keyword>
<evidence type="ECO:0000313" key="2">
    <source>
        <dbReference type="EMBL" id="PWK55517.1"/>
    </source>
</evidence>
<evidence type="ECO:0000256" key="1">
    <source>
        <dbReference type="SAM" id="Phobius"/>
    </source>
</evidence>
<keyword evidence="1" id="KW-0812">Transmembrane</keyword>
<dbReference type="KEGG" id="salo:EF888_07385"/>
<keyword evidence="1" id="KW-0472">Membrane</keyword>
<gene>
    <name evidence="2" type="ORF">C8D95_107183</name>
</gene>
<keyword evidence="1" id="KW-1133">Transmembrane helix</keyword>
<name>A0A316GL20_9RHOB</name>
<proteinExistence type="predicted"/>
<protein>
    <submittedName>
        <fullName evidence="2">Uncharacterized protein</fullName>
    </submittedName>
</protein>
<evidence type="ECO:0000313" key="3">
    <source>
        <dbReference type="Proteomes" id="UP000245390"/>
    </source>
</evidence>
<dbReference type="OrthoDB" id="5514977at2"/>
<dbReference type="AlphaFoldDB" id="A0A316GL20"/>
<sequence length="114" mass="12048">MNTPEWLKPGIYGALCGAVLVGFAGFTWGGWVTGGTANERAMKMSRNDVVASMVPVCLEMAGSDPARTEKLETIRAASRYQQRDAVMAAGWATVPGSDAPDRDIAQACLAALEL</sequence>
<reference evidence="2 3" key="1">
    <citation type="submission" date="2018-05" db="EMBL/GenBank/DDBJ databases">
        <title>Genomic Encyclopedia of Type Strains, Phase IV (KMG-IV): sequencing the most valuable type-strain genomes for metagenomic binning, comparative biology and taxonomic classification.</title>
        <authorList>
            <person name="Goeker M."/>
        </authorList>
    </citation>
    <scope>NUCLEOTIDE SEQUENCE [LARGE SCALE GENOMIC DNA]</scope>
    <source>
        <strain evidence="2 3">DSM 103371</strain>
    </source>
</reference>
<organism evidence="2 3">
    <name type="scientific">Silicimonas algicola</name>
    <dbReference type="NCBI Taxonomy" id="1826607"/>
    <lineage>
        <taxon>Bacteria</taxon>
        <taxon>Pseudomonadati</taxon>
        <taxon>Pseudomonadota</taxon>
        <taxon>Alphaproteobacteria</taxon>
        <taxon>Rhodobacterales</taxon>
        <taxon>Paracoccaceae</taxon>
    </lineage>
</organism>
<accession>A0A316GL20</accession>
<comment type="caution">
    <text evidence="2">The sequence shown here is derived from an EMBL/GenBank/DDBJ whole genome shotgun (WGS) entry which is preliminary data.</text>
</comment>
<dbReference type="EMBL" id="QGGV01000007">
    <property type="protein sequence ID" value="PWK55517.1"/>
    <property type="molecule type" value="Genomic_DNA"/>
</dbReference>